<dbReference type="GO" id="GO:0006139">
    <property type="term" value="P:nucleobase-containing compound metabolic process"/>
    <property type="evidence" value="ECO:0007669"/>
    <property type="project" value="UniProtKB-ARBA"/>
</dbReference>
<dbReference type="InterPro" id="IPR002081">
    <property type="entry name" value="Cryptochrome/DNA_photolyase_1"/>
</dbReference>
<reference evidence="10" key="1">
    <citation type="submission" date="2016-10" db="EMBL/GenBank/DDBJ databases">
        <authorList>
            <person name="Varghese N."/>
            <person name="Submissions S."/>
        </authorList>
    </citation>
    <scope>NUCLEOTIDE SEQUENCE [LARGE SCALE GENOMIC DNA]</scope>
    <source>
        <strain evidence="10">DSM 23445</strain>
    </source>
</reference>
<dbReference type="EMBL" id="FPBF01000009">
    <property type="protein sequence ID" value="SFU18165.1"/>
    <property type="molecule type" value="Genomic_DNA"/>
</dbReference>
<keyword evidence="10" id="KW-1185">Reference proteome</keyword>
<evidence type="ECO:0000256" key="1">
    <source>
        <dbReference type="ARBA" id="ARBA00001932"/>
    </source>
</evidence>
<keyword evidence="9" id="KW-0456">Lyase</keyword>
<dbReference type="Proteomes" id="UP000199673">
    <property type="component" value="Unassembled WGS sequence"/>
</dbReference>
<dbReference type="GO" id="GO:0009416">
    <property type="term" value="P:response to light stimulus"/>
    <property type="evidence" value="ECO:0007669"/>
    <property type="project" value="TreeGrafter"/>
</dbReference>
<dbReference type="InterPro" id="IPR018394">
    <property type="entry name" value="DNA_photolyase_1_CS_C"/>
</dbReference>
<dbReference type="PANTHER" id="PTHR11455:SF9">
    <property type="entry name" value="CRYPTOCHROME CIRCADIAN CLOCK 5 ISOFORM X1"/>
    <property type="match status" value="1"/>
</dbReference>
<dbReference type="GO" id="GO:0003904">
    <property type="term" value="F:deoxyribodipyrimidine photo-lyase activity"/>
    <property type="evidence" value="ECO:0007669"/>
    <property type="project" value="TreeGrafter"/>
</dbReference>
<dbReference type="GO" id="GO:0006950">
    <property type="term" value="P:response to stress"/>
    <property type="evidence" value="ECO:0007669"/>
    <property type="project" value="UniProtKB-ARBA"/>
</dbReference>
<accession>A0A1I7E2M2</accession>
<dbReference type="AlphaFoldDB" id="A0A1I7E2M2"/>
<evidence type="ECO:0000259" key="8">
    <source>
        <dbReference type="PROSITE" id="PS51645"/>
    </source>
</evidence>
<comment type="similarity">
    <text evidence="7">Belongs to the DNA photolyase family.</text>
</comment>
<dbReference type="GO" id="GO:0003677">
    <property type="term" value="F:DNA binding"/>
    <property type="evidence" value="ECO:0007669"/>
    <property type="project" value="TreeGrafter"/>
</dbReference>
<dbReference type="SUPFAM" id="SSF52425">
    <property type="entry name" value="Cryptochrome/photolyase, N-terminal domain"/>
    <property type="match status" value="1"/>
</dbReference>
<evidence type="ECO:0000256" key="2">
    <source>
        <dbReference type="ARBA" id="ARBA00022630"/>
    </source>
</evidence>
<dbReference type="Pfam" id="PF00875">
    <property type="entry name" value="DNA_photolyase"/>
    <property type="match status" value="1"/>
</dbReference>
<keyword evidence="3 5" id="KW-0274">FAD</keyword>
<dbReference type="Gene3D" id="3.40.50.620">
    <property type="entry name" value="HUPs"/>
    <property type="match status" value="1"/>
</dbReference>
<feature type="binding site" evidence="5">
    <location>
        <begin position="256"/>
        <end position="263"/>
    </location>
    <ligand>
        <name>FAD</name>
        <dbReference type="ChEBI" id="CHEBI:57692"/>
    </ligand>
</feature>
<dbReference type="PROSITE" id="PS00691">
    <property type="entry name" value="DNA_PHOTOLYASES_1_2"/>
    <property type="match status" value="1"/>
</dbReference>
<dbReference type="InterPro" id="IPR036134">
    <property type="entry name" value="Crypto/Photolyase_FAD-like_sf"/>
</dbReference>
<keyword evidence="4 7" id="KW-0157">Chromophore</keyword>
<dbReference type="Gene3D" id="1.25.40.80">
    <property type="match status" value="1"/>
</dbReference>
<organism evidence="9 10">
    <name type="scientific">Algoriphagus locisalis</name>
    <dbReference type="NCBI Taxonomy" id="305507"/>
    <lineage>
        <taxon>Bacteria</taxon>
        <taxon>Pseudomonadati</taxon>
        <taxon>Bacteroidota</taxon>
        <taxon>Cytophagia</taxon>
        <taxon>Cytophagales</taxon>
        <taxon>Cyclobacteriaceae</taxon>
        <taxon>Algoriphagus</taxon>
    </lineage>
</organism>
<dbReference type="PRINTS" id="PR00147">
    <property type="entry name" value="DNAPHOTLYASE"/>
</dbReference>
<name>A0A1I7E2M2_9BACT</name>
<dbReference type="Pfam" id="PF03441">
    <property type="entry name" value="FAD_binding_7"/>
    <property type="match status" value="1"/>
</dbReference>
<feature type="binding site" evidence="5">
    <location>
        <position position="253"/>
    </location>
    <ligand>
        <name>FAD</name>
        <dbReference type="ChEBI" id="CHEBI:57692"/>
    </ligand>
</feature>
<evidence type="ECO:0000256" key="3">
    <source>
        <dbReference type="ARBA" id="ARBA00022827"/>
    </source>
</evidence>
<feature type="site" description="Electron transfer via tryptophanyl radical" evidence="6">
    <location>
        <position position="340"/>
    </location>
</feature>
<protein>
    <submittedName>
        <fullName evidence="9">Deoxyribodipyrimidine photo-lyase</fullName>
    </submittedName>
</protein>
<proteinExistence type="inferred from homology"/>
<feature type="site" description="Electron transfer via tryptophanyl radical" evidence="6">
    <location>
        <position position="287"/>
    </location>
</feature>
<evidence type="ECO:0000256" key="4">
    <source>
        <dbReference type="ARBA" id="ARBA00022991"/>
    </source>
</evidence>
<dbReference type="InterPro" id="IPR014729">
    <property type="entry name" value="Rossmann-like_a/b/a_fold"/>
</dbReference>
<dbReference type="PROSITE" id="PS00394">
    <property type="entry name" value="DNA_PHOTOLYASES_1_1"/>
    <property type="match status" value="1"/>
</dbReference>
<feature type="binding site" evidence="5">
    <location>
        <position position="213"/>
    </location>
    <ligand>
        <name>FAD</name>
        <dbReference type="ChEBI" id="CHEBI:57692"/>
    </ligand>
</feature>
<gene>
    <name evidence="9" type="ORF">SAMN04489724_4777</name>
</gene>
<evidence type="ECO:0000256" key="7">
    <source>
        <dbReference type="RuleBase" id="RU004182"/>
    </source>
</evidence>
<feature type="site" description="Electron transfer via tryptophanyl radical" evidence="6">
    <location>
        <position position="363"/>
    </location>
</feature>
<evidence type="ECO:0000313" key="10">
    <source>
        <dbReference type="Proteomes" id="UP000199673"/>
    </source>
</evidence>
<dbReference type="OrthoDB" id="9772484at2"/>
<dbReference type="InterPro" id="IPR006050">
    <property type="entry name" value="DNA_photolyase_N"/>
</dbReference>
<feature type="domain" description="Photolyase/cryptochrome alpha/beta" evidence="8">
    <location>
        <begin position="3"/>
        <end position="133"/>
    </location>
</feature>
<keyword evidence="2 5" id="KW-0285">Flavoprotein</keyword>
<comment type="cofactor">
    <cofactor evidence="5">
        <name>FAD</name>
        <dbReference type="ChEBI" id="CHEBI:57692"/>
    </cofactor>
    <text evidence="5">Binds 1 FAD per subunit.</text>
</comment>
<dbReference type="InterPro" id="IPR005101">
    <property type="entry name" value="Cryptochr/Photolyase_FAD-bd"/>
</dbReference>
<dbReference type="STRING" id="305507.SAMN04489724_4777"/>
<sequence length="432" mass="50560">MKKISIFWFRRDLRLEDNHGLFQALSESENVLPLFIFDKNILEKLENKSDARVEFIHDQISKIHQELEKKDSSILIKYGDPEAAYRELLSEYSIQAVYTNRDYEPYAKSRDKKIKSLLADKDIPFHSFKDQLIFEPGEILNGSGEFYKVFTPFSKVWLSKLSPKMLEGYKPMHWKNLYQTSSLNLPTLKEIGFEKSEVTIPSKTADEEVISHYNETRDFPAKNGTSRLGIHLRFGSISIRQLAQKAKELNATYLNELIWREFYMMILAYNPQVVDKAFKPAYDQIPWRNNEEEFAAWCQGMTGYPIVDAGMRELNATGYMHNRVRMVVASFLTKHLLIDWRWGEAYFAAKLLDFELASNNGGWQWAAGTGTDAQPYFRVFNPSSQQEKFDKNWKYIKKWIPEINSDKYPKPIVDHKFARQRAIDTYKSALNQ</sequence>
<dbReference type="Gene3D" id="1.10.579.10">
    <property type="entry name" value="DNA Cyclobutane Dipyrimidine Photolyase, subunit A, domain 3"/>
    <property type="match status" value="1"/>
</dbReference>
<comment type="cofactor">
    <cofactor evidence="1">
        <name>(6R)-5,10-methylene-5,6,7,8-tetrahydrofolate</name>
        <dbReference type="ChEBI" id="CHEBI:15636"/>
    </cofactor>
</comment>
<evidence type="ECO:0000313" key="9">
    <source>
        <dbReference type="EMBL" id="SFU18165.1"/>
    </source>
</evidence>
<evidence type="ECO:0000256" key="5">
    <source>
        <dbReference type="PIRSR" id="PIRSR602081-1"/>
    </source>
</evidence>
<dbReference type="PROSITE" id="PS51645">
    <property type="entry name" value="PHR_CRY_ALPHA_BETA"/>
    <property type="match status" value="1"/>
</dbReference>
<dbReference type="SUPFAM" id="SSF48173">
    <property type="entry name" value="Cryptochrome/photolyase FAD-binding domain"/>
    <property type="match status" value="1"/>
</dbReference>
<dbReference type="GO" id="GO:0071949">
    <property type="term" value="F:FAD binding"/>
    <property type="evidence" value="ECO:0007669"/>
    <property type="project" value="TreeGrafter"/>
</dbReference>
<dbReference type="PANTHER" id="PTHR11455">
    <property type="entry name" value="CRYPTOCHROME"/>
    <property type="match status" value="1"/>
</dbReference>
<dbReference type="RefSeq" id="WP_091697920.1">
    <property type="nucleotide sequence ID" value="NZ_FPBF01000009.1"/>
</dbReference>
<evidence type="ECO:0000256" key="6">
    <source>
        <dbReference type="PIRSR" id="PIRSR602081-2"/>
    </source>
</evidence>
<dbReference type="InterPro" id="IPR036155">
    <property type="entry name" value="Crypto/Photolyase_N_sf"/>
</dbReference>